<gene>
    <name evidence="1" type="ORF">SPHINGO8BC_110280</name>
</gene>
<dbReference type="EMBL" id="CABWMV010000003">
    <property type="protein sequence ID" value="VXC45571.1"/>
    <property type="molecule type" value="Genomic_DNA"/>
</dbReference>
<dbReference type="RefSeq" id="WP_159333284.1">
    <property type="nucleotide sequence ID" value="NZ_DAMDOQ010000020.1"/>
</dbReference>
<dbReference type="Proteomes" id="UP000432350">
    <property type="component" value="Unassembled WGS sequence"/>
</dbReference>
<evidence type="ECO:0000313" key="2">
    <source>
        <dbReference type="Proteomes" id="UP000432350"/>
    </source>
</evidence>
<protein>
    <submittedName>
        <fullName evidence="1">Uncharacterized protein</fullName>
    </submittedName>
</protein>
<organism evidence="1 2">
    <name type="scientific">Sphingobacterium multivorum</name>
    <dbReference type="NCBI Taxonomy" id="28454"/>
    <lineage>
        <taxon>Bacteria</taxon>
        <taxon>Pseudomonadati</taxon>
        <taxon>Bacteroidota</taxon>
        <taxon>Sphingobacteriia</taxon>
        <taxon>Sphingobacteriales</taxon>
        <taxon>Sphingobacteriaceae</taxon>
        <taxon>Sphingobacterium</taxon>
    </lineage>
</organism>
<dbReference type="AlphaFoldDB" id="A0A653YSV8"/>
<name>A0A653YSV8_SPHMU</name>
<reference evidence="1 2" key="1">
    <citation type="submission" date="2019-10" db="EMBL/GenBank/DDBJ databases">
        <authorList>
            <person name="Karimi E."/>
        </authorList>
    </citation>
    <scope>NUCLEOTIDE SEQUENCE [LARGE SCALE GENOMIC DNA]</scope>
    <source>
        <strain evidence="1">Sphingobacterium sp. 8BC</strain>
    </source>
</reference>
<proteinExistence type="predicted"/>
<evidence type="ECO:0000313" key="1">
    <source>
        <dbReference type="EMBL" id="VXC45571.1"/>
    </source>
</evidence>
<sequence length="61" mass="7108">MKELEEKAAFEALKHTTFMALTDIAQKVNPSVDLTEYLNMLQHNFEAEKNRIINRTIRGED</sequence>
<accession>A0A653YSV8</accession>